<feature type="compositionally biased region" description="Basic and acidic residues" evidence="1">
    <location>
        <begin position="43"/>
        <end position="53"/>
    </location>
</feature>
<gene>
    <name evidence="2" type="ORF">B0H16DRAFT_1462897</name>
</gene>
<accession>A0AAD7IMV1</accession>
<keyword evidence="3" id="KW-1185">Reference proteome</keyword>
<dbReference type="EMBL" id="JARKIB010000084">
    <property type="protein sequence ID" value="KAJ7745061.1"/>
    <property type="molecule type" value="Genomic_DNA"/>
</dbReference>
<dbReference type="AlphaFoldDB" id="A0AAD7IMV1"/>
<protein>
    <submittedName>
        <fullName evidence="2">Uncharacterized protein</fullName>
    </submittedName>
</protein>
<evidence type="ECO:0000313" key="3">
    <source>
        <dbReference type="Proteomes" id="UP001215598"/>
    </source>
</evidence>
<feature type="compositionally biased region" description="Polar residues" evidence="1">
    <location>
        <begin position="55"/>
        <end position="72"/>
    </location>
</feature>
<name>A0AAD7IMV1_9AGAR</name>
<organism evidence="2 3">
    <name type="scientific">Mycena metata</name>
    <dbReference type="NCBI Taxonomy" id="1033252"/>
    <lineage>
        <taxon>Eukaryota</taxon>
        <taxon>Fungi</taxon>
        <taxon>Dikarya</taxon>
        <taxon>Basidiomycota</taxon>
        <taxon>Agaricomycotina</taxon>
        <taxon>Agaricomycetes</taxon>
        <taxon>Agaricomycetidae</taxon>
        <taxon>Agaricales</taxon>
        <taxon>Marasmiineae</taxon>
        <taxon>Mycenaceae</taxon>
        <taxon>Mycena</taxon>
    </lineage>
</organism>
<comment type="caution">
    <text evidence="2">The sequence shown here is derived from an EMBL/GenBank/DDBJ whole genome shotgun (WGS) entry which is preliminary data.</text>
</comment>
<dbReference type="Proteomes" id="UP001215598">
    <property type="component" value="Unassembled WGS sequence"/>
</dbReference>
<feature type="region of interest" description="Disordered" evidence="1">
    <location>
        <begin position="114"/>
        <end position="153"/>
    </location>
</feature>
<reference evidence="2" key="1">
    <citation type="submission" date="2023-03" db="EMBL/GenBank/DDBJ databases">
        <title>Massive genome expansion in bonnet fungi (Mycena s.s.) driven by repeated elements and novel gene families across ecological guilds.</title>
        <authorList>
            <consortium name="Lawrence Berkeley National Laboratory"/>
            <person name="Harder C.B."/>
            <person name="Miyauchi S."/>
            <person name="Viragh M."/>
            <person name="Kuo A."/>
            <person name="Thoen E."/>
            <person name="Andreopoulos B."/>
            <person name="Lu D."/>
            <person name="Skrede I."/>
            <person name="Drula E."/>
            <person name="Henrissat B."/>
            <person name="Morin E."/>
            <person name="Kohler A."/>
            <person name="Barry K."/>
            <person name="LaButti K."/>
            <person name="Morin E."/>
            <person name="Salamov A."/>
            <person name="Lipzen A."/>
            <person name="Mereny Z."/>
            <person name="Hegedus B."/>
            <person name="Baldrian P."/>
            <person name="Stursova M."/>
            <person name="Weitz H."/>
            <person name="Taylor A."/>
            <person name="Grigoriev I.V."/>
            <person name="Nagy L.G."/>
            <person name="Martin F."/>
            <person name="Kauserud H."/>
        </authorList>
    </citation>
    <scope>NUCLEOTIDE SEQUENCE</scope>
    <source>
        <strain evidence="2">CBHHK182m</strain>
    </source>
</reference>
<feature type="region of interest" description="Disordered" evidence="1">
    <location>
        <begin position="33"/>
        <end position="84"/>
    </location>
</feature>
<proteinExistence type="predicted"/>
<sequence length="256" mass="28996">MTVYLAYKEPVHDGNFGNLTFHGRTRELQSFQTIHARSPFKPSDTEDRQRDSPKSPVTKSGQNLTLRTNSNPAPAPDVEQPRSTRAATLETSKESQSEFAFKFGSGSRLLRRCQAPMKKKPSPSCPQPPAPKNALPSAATKKPAVKMPWKRQDSHRFRSDAEKLYTEFSFAEPDDRACTKTRMKTTVFFRFRTYSKARVRLGLREYILLGMVFYAYNGRKPVNTTCLKLNKGPLRELSSVFKPAAGLRELANHQIP</sequence>
<evidence type="ECO:0000256" key="1">
    <source>
        <dbReference type="SAM" id="MobiDB-lite"/>
    </source>
</evidence>
<evidence type="ECO:0000313" key="2">
    <source>
        <dbReference type="EMBL" id="KAJ7745061.1"/>
    </source>
</evidence>